<dbReference type="Gene3D" id="3.40.50.150">
    <property type="entry name" value="Vaccinia Virus protein VP39"/>
    <property type="match status" value="1"/>
</dbReference>
<dbReference type="Proteomes" id="UP001241758">
    <property type="component" value="Unassembled WGS sequence"/>
</dbReference>
<evidence type="ECO:0000256" key="1">
    <source>
        <dbReference type="SAM" id="MobiDB-lite"/>
    </source>
</evidence>
<dbReference type="EMBL" id="JASCTH010000041">
    <property type="protein sequence ID" value="MDI6105181.1"/>
    <property type="molecule type" value="Genomic_DNA"/>
</dbReference>
<dbReference type="CDD" id="cd02440">
    <property type="entry name" value="AdoMet_MTases"/>
    <property type="match status" value="1"/>
</dbReference>
<gene>
    <name evidence="3" type="ORF">QLQ12_42010</name>
</gene>
<keyword evidence="3" id="KW-0489">Methyltransferase</keyword>
<dbReference type="RefSeq" id="WP_282766649.1">
    <property type="nucleotide sequence ID" value="NZ_JASCTH010000041.1"/>
</dbReference>
<feature type="region of interest" description="Disordered" evidence="1">
    <location>
        <begin position="232"/>
        <end position="253"/>
    </location>
</feature>
<keyword evidence="3" id="KW-0808">Transferase</keyword>
<comment type="caution">
    <text evidence="3">The sequence shown here is derived from an EMBL/GenBank/DDBJ whole genome shotgun (WGS) entry which is preliminary data.</text>
</comment>
<dbReference type="Gene3D" id="2.20.130.10">
    <property type="entry name" value="CAC2371-like domains"/>
    <property type="match status" value="1"/>
</dbReference>
<sequence length="253" mass="28098">MYATRYVEIYDRLMRNRRKDYAGEAADVATVVRERKPDATSLLDVACGTGLHLEHFVGLFDRVLGLDISEDMLRSAKEQIPGLAVQQADMRDFQLDARFDAITCMFAIPHLDSPAELDAMIACLVRHLNPGGVIVIEPWFEPTEFIPGYIATDVFRDGTRSIVRVSHSVLDPTRADRVLMQVHCIEADPASGLRDMTENAQMSLFTREHFETAFAKAGCVATYSERPGGKRLWIGSRRPATSPADDVAGDGHS</sequence>
<accession>A0ABT6WZK0</accession>
<dbReference type="InterPro" id="IPR041698">
    <property type="entry name" value="Methyltransf_25"/>
</dbReference>
<keyword evidence="4" id="KW-1185">Reference proteome</keyword>
<organism evidence="3 4">
    <name type="scientific">Actinoplanes sandaracinus</name>
    <dbReference type="NCBI Taxonomy" id="3045177"/>
    <lineage>
        <taxon>Bacteria</taxon>
        <taxon>Bacillati</taxon>
        <taxon>Actinomycetota</taxon>
        <taxon>Actinomycetes</taxon>
        <taxon>Micromonosporales</taxon>
        <taxon>Micromonosporaceae</taxon>
        <taxon>Actinoplanes</taxon>
    </lineage>
</organism>
<reference evidence="3 4" key="1">
    <citation type="submission" date="2023-05" db="EMBL/GenBank/DDBJ databases">
        <title>Actinoplanes sp. NEAU-A12 genome sequencing.</title>
        <authorList>
            <person name="Wang Z.-S."/>
        </authorList>
    </citation>
    <scope>NUCLEOTIDE SEQUENCE [LARGE SCALE GENOMIC DNA]</scope>
    <source>
        <strain evidence="3 4">NEAU-A12</strain>
    </source>
</reference>
<dbReference type="GO" id="GO:0008168">
    <property type="term" value="F:methyltransferase activity"/>
    <property type="evidence" value="ECO:0007669"/>
    <property type="project" value="UniProtKB-KW"/>
</dbReference>
<evidence type="ECO:0000259" key="2">
    <source>
        <dbReference type="Pfam" id="PF13649"/>
    </source>
</evidence>
<protein>
    <submittedName>
        <fullName evidence="3">Methyltransferase domain-containing protein</fullName>
    </submittedName>
</protein>
<evidence type="ECO:0000313" key="4">
    <source>
        <dbReference type="Proteomes" id="UP001241758"/>
    </source>
</evidence>
<dbReference type="PANTHER" id="PTHR43591">
    <property type="entry name" value="METHYLTRANSFERASE"/>
    <property type="match status" value="1"/>
</dbReference>
<dbReference type="GO" id="GO:0032259">
    <property type="term" value="P:methylation"/>
    <property type="evidence" value="ECO:0007669"/>
    <property type="project" value="UniProtKB-KW"/>
</dbReference>
<dbReference type="Pfam" id="PF13649">
    <property type="entry name" value="Methyltransf_25"/>
    <property type="match status" value="1"/>
</dbReference>
<dbReference type="InterPro" id="IPR029063">
    <property type="entry name" value="SAM-dependent_MTases_sf"/>
</dbReference>
<name>A0ABT6WZK0_9ACTN</name>
<dbReference type="SUPFAM" id="SSF53335">
    <property type="entry name" value="S-adenosyl-L-methionine-dependent methyltransferases"/>
    <property type="match status" value="1"/>
</dbReference>
<feature type="domain" description="Methyltransferase" evidence="2">
    <location>
        <begin position="43"/>
        <end position="132"/>
    </location>
</feature>
<proteinExistence type="predicted"/>
<evidence type="ECO:0000313" key="3">
    <source>
        <dbReference type="EMBL" id="MDI6105181.1"/>
    </source>
</evidence>
<dbReference type="PANTHER" id="PTHR43591:SF110">
    <property type="entry name" value="RHODANESE DOMAIN-CONTAINING PROTEIN"/>
    <property type="match status" value="1"/>
</dbReference>